<keyword evidence="1" id="KW-0472">Membrane</keyword>
<organism evidence="2 3">
    <name type="scientific">Silvimonas terrae</name>
    <dbReference type="NCBI Taxonomy" id="300266"/>
    <lineage>
        <taxon>Bacteria</taxon>
        <taxon>Pseudomonadati</taxon>
        <taxon>Pseudomonadota</taxon>
        <taxon>Betaproteobacteria</taxon>
        <taxon>Neisseriales</taxon>
        <taxon>Chitinibacteraceae</taxon>
        <taxon>Silvimonas</taxon>
    </lineage>
</organism>
<gene>
    <name evidence="2" type="ORF">HNQ50_001971</name>
</gene>
<comment type="caution">
    <text evidence="2">The sequence shown here is derived from an EMBL/GenBank/DDBJ whole genome shotgun (WGS) entry which is preliminary data.</text>
</comment>
<accession>A0A840RFF5</accession>
<evidence type="ECO:0000313" key="3">
    <source>
        <dbReference type="Proteomes" id="UP000543030"/>
    </source>
</evidence>
<name>A0A840RFF5_9NEIS</name>
<keyword evidence="1" id="KW-0812">Transmembrane</keyword>
<feature type="transmembrane region" description="Helical" evidence="1">
    <location>
        <begin position="44"/>
        <end position="64"/>
    </location>
</feature>
<keyword evidence="1" id="KW-1133">Transmembrane helix</keyword>
<keyword evidence="3" id="KW-1185">Reference proteome</keyword>
<evidence type="ECO:0000256" key="1">
    <source>
        <dbReference type="SAM" id="Phobius"/>
    </source>
</evidence>
<sequence length="337" mass="38479">MKLPVKKKAVKSSTPDWKERIKRFLSAPQLRLWINRHLPTVKKFLNPLGALAVGAPPYLVSQYYQTDKFSHDFKASWPVISAILDHHVIVGTLIAGLWVYLILLSYRGLMSLMKETPSGWKEVSDTILVIMDNIVGSKEQRFSKEFKRIKGAQNVEASDVFRNITQPEKQINELVFGIYSAFDVLVRGTEKYILKVNIATILDEKVCDINFHYPNNHPVRSDPEDLNQKDSAITNAIKSKQPVIIDSILEESRKPKKRFAVTDPSRADEDGSLICYPVVYDPTKQVIFVVSIHVDQPYVFKTRFKSSYETVMKAFVLRIKLEYSLMALKEATDGKVT</sequence>
<dbReference type="EMBL" id="JACHHN010000003">
    <property type="protein sequence ID" value="MBB5191248.1"/>
    <property type="molecule type" value="Genomic_DNA"/>
</dbReference>
<dbReference type="RefSeq" id="WP_184099954.1">
    <property type="nucleotide sequence ID" value="NZ_JACHHN010000003.1"/>
</dbReference>
<dbReference type="Proteomes" id="UP000543030">
    <property type="component" value="Unassembled WGS sequence"/>
</dbReference>
<proteinExistence type="predicted"/>
<reference evidence="2 3" key="1">
    <citation type="submission" date="2020-08" db="EMBL/GenBank/DDBJ databases">
        <title>Genomic Encyclopedia of Type Strains, Phase IV (KMG-IV): sequencing the most valuable type-strain genomes for metagenomic binning, comparative biology and taxonomic classification.</title>
        <authorList>
            <person name="Goeker M."/>
        </authorList>
    </citation>
    <scope>NUCLEOTIDE SEQUENCE [LARGE SCALE GENOMIC DNA]</scope>
    <source>
        <strain evidence="2 3">DSM 18233</strain>
    </source>
</reference>
<feature type="transmembrane region" description="Helical" evidence="1">
    <location>
        <begin position="84"/>
        <end position="104"/>
    </location>
</feature>
<evidence type="ECO:0000313" key="2">
    <source>
        <dbReference type="EMBL" id="MBB5191248.1"/>
    </source>
</evidence>
<protein>
    <submittedName>
        <fullName evidence="2">Uncharacterized protein</fullName>
    </submittedName>
</protein>
<dbReference type="AlphaFoldDB" id="A0A840RFF5"/>